<keyword evidence="10 12" id="KW-0807">Transducer</keyword>
<reference evidence="14" key="1">
    <citation type="thesis" date="2020" institute="ProQuest LLC" country="789 East Eisenhower Parkway, Ann Arbor, MI, USA">
        <title>Comparative Genomics and Chromosome Evolution.</title>
        <authorList>
            <person name="Mudd A.B."/>
        </authorList>
    </citation>
    <scope>NUCLEOTIDE SEQUENCE</scope>
    <source>
        <strain evidence="14">237g6f4</strain>
        <tissue evidence="14">Blood</tissue>
    </source>
</reference>
<evidence type="ECO:0000313" key="14">
    <source>
        <dbReference type="EMBL" id="KAG8550192.1"/>
    </source>
</evidence>
<dbReference type="SUPFAM" id="SSF81321">
    <property type="entry name" value="Family A G protein-coupled receptor-like"/>
    <property type="match status" value="1"/>
</dbReference>
<keyword evidence="7 12" id="KW-0297">G-protein coupled receptor</keyword>
<dbReference type="GO" id="GO:0033038">
    <property type="term" value="F:bitter taste receptor activity"/>
    <property type="evidence" value="ECO:0007669"/>
    <property type="project" value="InterPro"/>
</dbReference>
<dbReference type="PANTHER" id="PTHR11394:SF47">
    <property type="entry name" value="TASTE RECEPTOR TYPE 2 MEMBER 40"/>
    <property type="match status" value="1"/>
</dbReference>
<evidence type="ECO:0000256" key="6">
    <source>
        <dbReference type="ARBA" id="ARBA00022989"/>
    </source>
</evidence>
<evidence type="ECO:0000256" key="9">
    <source>
        <dbReference type="ARBA" id="ARBA00023170"/>
    </source>
</evidence>
<keyword evidence="6 13" id="KW-1133">Transmembrane helix</keyword>
<proteinExistence type="inferred from homology"/>
<keyword evidence="4 12" id="KW-0716">Sensory transduction</keyword>
<evidence type="ECO:0000256" key="4">
    <source>
        <dbReference type="ARBA" id="ARBA00022606"/>
    </source>
</evidence>
<feature type="transmembrane region" description="Helical" evidence="13">
    <location>
        <begin position="91"/>
        <end position="113"/>
    </location>
</feature>
<keyword evidence="15" id="KW-1185">Reference proteome</keyword>
<dbReference type="AlphaFoldDB" id="A0AAV6ZLY7"/>
<feature type="transmembrane region" description="Helical" evidence="13">
    <location>
        <begin position="51"/>
        <end position="71"/>
    </location>
</feature>
<evidence type="ECO:0000256" key="12">
    <source>
        <dbReference type="RuleBase" id="RU004424"/>
    </source>
</evidence>
<keyword evidence="8 12" id="KW-0472">Membrane</keyword>
<evidence type="ECO:0000256" key="5">
    <source>
        <dbReference type="ARBA" id="ARBA00022692"/>
    </source>
</evidence>
<protein>
    <recommendedName>
        <fullName evidence="12">Taste receptor type 2</fullName>
    </recommendedName>
</protein>
<dbReference type="GO" id="GO:0016020">
    <property type="term" value="C:membrane"/>
    <property type="evidence" value="ECO:0007669"/>
    <property type="project" value="UniProtKB-SubCell"/>
</dbReference>
<dbReference type="Proteomes" id="UP000824782">
    <property type="component" value="Unassembled WGS sequence"/>
</dbReference>
<evidence type="ECO:0000313" key="15">
    <source>
        <dbReference type="Proteomes" id="UP000824782"/>
    </source>
</evidence>
<dbReference type="Pfam" id="PF05296">
    <property type="entry name" value="TAS2R"/>
    <property type="match status" value="1"/>
</dbReference>
<name>A0AAV6ZLY7_ENGPU</name>
<accession>A0AAV6ZLY7</accession>
<evidence type="ECO:0000256" key="11">
    <source>
        <dbReference type="RuleBase" id="RU004423"/>
    </source>
</evidence>
<feature type="transmembrane region" description="Helical" evidence="13">
    <location>
        <begin position="265"/>
        <end position="285"/>
    </location>
</feature>
<comment type="caution">
    <text evidence="14">The sequence shown here is derived from an EMBL/GenBank/DDBJ whole genome shotgun (WGS) entry which is preliminary data.</text>
</comment>
<feature type="transmembrane region" description="Helical" evidence="13">
    <location>
        <begin position="186"/>
        <end position="211"/>
    </location>
</feature>
<evidence type="ECO:0000256" key="10">
    <source>
        <dbReference type="ARBA" id="ARBA00023224"/>
    </source>
</evidence>
<dbReference type="GO" id="GO:0004930">
    <property type="term" value="F:G protein-coupled receptor activity"/>
    <property type="evidence" value="ECO:0007669"/>
    <property type="project" value="UniProtKB-KW"/>
</dbReference>
<evidence type="ECO:0000256" key="1">
    <source>
        <dbReference type="ARBA" id="ARBA00004141"/>
    </source>
</evidence>
<organism evidence="14 15">
    <name type="scientific">Engystomops pustulosus</name>
    <name type="common">Tungara frog</name>
    <name type="synonym">Physalaemus pustulosus</name>
    <dbReference type="NCBI Taxonomy" id="76066"/>
    <lineage>
        <taxon>Eukaryota</taxon>
        <taxon>Metazoa</taxon>
        <taxon>Chordata</taxon>
        <taxon>Craniata</taxon>
        <taxon>Vertebrata</taxon>
        <taxon>Euteleostomi</taxon>
        <taxon>Amphibia</taxon>
        <taxon>Batrachia</taxon>
        <taxon>Anura</taxon>
        <taxon>Neobatrachia</taxon>
        <taxon>Hyloidea</taxon>
        <taxon>Leptodactylidae</taxon>
        <taxon>Leiuperinae</taxon>
        <taxon>Engystomops</taxon>
    </lineage>
</organism>
<dbReference type="PANTHER" id="PTHR11394">
    <property type="entry name" value="TASTE RECEPTOR TYPE 2"/>
    <property type="match status" value="1"/>
</dbReference>
<feature type="transmembrane region" description="Helical" evidence="13">
    <location>
        <begin position="12"/>
        <end position="39"/>
    </location>
</feature>
<evidence type="ECO:0000256" key="3">
    <source>
        <dbReference type="ARBA" id="ARBA00022480"/>
    </source>
</evidence>
<dbReference type="InterPro" id="IPR007960">
    <property type="entry name" value="TAS2R"/>
</dbReference>
<feature type="transmembrane region" description="Helical" evidence="13">
    <location>
        <begin position="134"/>
        <end position="156"/>
    </location>
</feature>
<gene>
    <name evidence="14" type="ORF">GDO81_027799</name>
</gene>
<keyword evidence="9 12" id="KW-0675">Receptor</keyword>
<keyword evidence="5 12" id="KW-0812">Transmembrane</keyword>
<evidence type="ECO:0000256" key="8">
    <source>
        <dbReference type="ARBA" id="ARBA00023136"/>
    </source>
</evidence>
<evidence type="ECO:0000256" key="2">
    <source>
        <dbReference type="ARBA" id="ARBA00007376"/>
    </source>
</evidence>
<dbReference type="EMBL" id="WNYA01000075">
    <property type="protein sequence ID" value="KAG8550192.1"/>
    <property type="molecule type" value="Genomic_DNA"/>
</dbReference>
<comment type="similarity">
    <text evidence="2 11">Belongs to the G-protein coupled receptor T2R family.</text>
</comment>
<comment type="subcellular location">
    <subcellularLocation>
        <location evidence="1 12">Membrane</location>
        <topology evidence="1 12">Multi-pass membrane protein</topology>
    </subcellularLocation>
</comment>
<sequence length="307" mass="35817">MDVLIRSPTFIIGLSIISLELFASIVLSFFILVVILCDWQKTRHVRSRDRIQVALNSSAVLFTIVSTFNSFPDILQTKFLQNWSSKNLVNVFSVYSMCSCSWLTALLCFFYFIKVVNVQRGFLVWVKMKIASIVPWQIFAVELVSLVTSSLSLLLYRPPQVLHRNESIIEQSHQSLEIRALVADGIFLLICLPFVLSFITTIITVGFLMLHIQKMKDTMTLGDINLNMYRRVIHKMLHFLVLYSVFYLSMFFYHSEVFAPYSLGYWIDLFLIFLFSPAQAFLHILDNPKLRSSWRRKLRPQQKFIQQ</sequence>
<evidence type="ECO:0000256" key="13">
    <source>
        <dbReference type="SAM" id="Phobius"/>
    </source>
</evidence>
<feature type="transmembrane region" description="Helical" evidence="13">
    <location>
        <begin position="232"/>
        <end position="253"/>
    </location>
</feature>
<keyword evidence="3 12" id="KW-0919">Taste</keyword>
<evidence type="ECO:0000256" key="7">
    <source>
        <dbReference type="ARBA" id="ARBA00023040"/>
    </source>
</evidence>